<dbReference type="SUPFAM" id="SSF51735">
    <property type="entry name" value="NAD(P)-binding Rossmann-fold domains"/>
    <property type="match status" value="1"/>
</dbReference>
<proteinExistence type="inferred from homology"/>
<organism evidence="4 5">
    <name type="scientific">Drosophila busckii</name>
    <name type="common">Fruit fly</name>
    <dbReference type="NCBI Taxonomy" id="30019"/>
    <lineage>
        <taxon>Eukaryota</taxon>
        <taxon>Metazoa</taxon>
        <taxon>Ecdysozoa</taxon>
        <taxon>Arthropoda</taxon>
        <taxon>Hexapoda</taxon>
        <taxon>Insecta</taxon>
        <taxon>Pterygota</taxon>
        <taxon>Neoptera</taxon>
        <taxon>Endopterygota</taxon>
        <taxon>Diptera</taxon>
        <taxon>Brachycera</taxon>
        <taxon>Muscomorpha</taxon>
        <taxon>Ephydroidea</taxon>
        <taxon>Drosophilidae</taxon>
        <taxon>Drosophila</taxon>
    </lineage>
</organism>
<feature type="domain" description="Malic enzyme NAD-binding" evidence="2">
    <location>
        <begin position="304"/>
        <end position="553"/>
    </location>
</feature>
<evidence type="ECO:0000313" key="4">
    <source>
        <dbReference type="EMBL" id="ALC41683.1"/>
    </source>
</evidence>
<dbReference type="PANTHER" id="PTHR23406:SF80">
    <property type="entry name" value="GH17657P-RELATED"/>
    <property type="match status" value="1"/>
</dbReference>
<dbReference type="InterPro" id="IPR012301">
    <property type="entry name" value="Malic_N_dom"/>
</dbReference>
<sequence length="608" mass="69092">MFRQKKADEPCYNDDERQRQLALLPRDADTFWRNDRETSTCKLSGHAQMKKSMHKGMSFTHRERQLHYIHGLMPVAVRSMEQQVKACGEYFSSMSNLFQKLVYLSGMEASNRKLFYALLIDDPKRYMPLLSASSSEHMVQHYSNLCLTVRGMFVNIKDKGHIYELLKNYPQRLSVRCLMVTNGASVLSIGDYGANAMAGVVYEMHSHVVNGGMSPEQCLPICLDVGTNNAALLQDDLYVGLKEPRVVGPAFEAFFEEFTLAVMRIFGPRTLIHCQNFESSRAVRRLEMYRKRQCYVDVNMQCRAACALAAVLVVNQLNNAPFRSNMLLFYGADCINVGMARLCLAYLMRDGLNELAARKRIWFCDAHGLIVHNRCKQRVPEQLEEFKQWHAPIDSLVEAIAALQPNVLIGGSSEPLAFDKAVLNAMEQSAQLPIIFALSQPMSRAECTGDQAFVHTKGRCYFITGSEAPPVKYANKIYQPGFCSTDYMLPGITQGVTLSGMTHVPDETFCVVADCLSHLVWPNDLARRYVYPPMRKLRCVNLRIAEAVFMYAYRRQLATLWPRPDNPRTYIASKLYKREYSPELQRTYCMSSHLIGTAESAAFYKENA</sequence>
<evidence type="ECO:0000313" key="5">
    <source>
        <dbReference type="Proteomes" id="UP000494163"/>
    </source>
</evidence>
<gene>
    <name evidence="4" type="ORF">Dbus_chr2Rg1262</name>
</gene>
<dbReference type="InterPro" id="IPR046346">
    <property type="entry name" value="Aminoacid_DH-like_N_sf"/>
</dbReference>
<dbReference type="Pfam" id="PF03949">
    <property type="entry name" value="Malic_M"/>
    <property type="match status" value="1"/>
</dbReference>
<dbReference type="GO" id="GO:0005739">
    <property type="term" value="C:mitochondrion"/>
    <property type="evidence" value="ECO:0007669"/>
    <property type="project" value="TreeGrafter"/>
</dbReference>
<dbReference type="STRING" id="30019.A0A0M3QV33"/>
<dbReference type="PANTHER" id="PTHR23406">
    <property type="entry name" value="MALIC ENZYME-RELATED"/>
    <property type="match status" value="1"/>
</dbReference>
<dbReference type="NCBIfam" id="NF010052">
    <property type="entry name" value="PRK13529.1"/>
    <property type="match status" value="1"/>
</dbReference>
<dbReference type="InterPro" id="IPR012302">
    <property type="entry name" value="Malic_NAD-bd"/>
</dbReference>
<comment type="similarity">
    <text evidence="1">Belongs to the malic enzymes family.</text>
</comment>
<dbReference type="Pfam" id="PF00390">
    <property type="entry name" value="malic"/>
    <property type="match status" value="1"/>
</dbReference>
<dbReference type="SUPFAM" id="SSF53223">
    <property type="entry name" value="Aminoacid dehydrogenase-like, N-terminal domain"/>
    <property type="match status" value="1"/>
</dbReference>
<dbReference type="SMART" id="SM01274">
    <property type="entry name" value="malic"/>
    <property type="match status" value="1"/>
</dbReference>
<evidence type="ECO:0000256" key="1">
    <source>
        <dbReference type="ARBA" id="ARBA00008785"/>
    </source>
</evidence>
<dbReference type="InterPro" id="IPR001891">
    <property type="entry name" value="Malic_OxRdtase"/>
</dbReference>
<dbReference type="Gene3D" id="3.40.50.10380">
    <property type="entry name" value="Malic enzyme, N-terminal domain"/>
    <property type="match status" value="1"/>
</dbReference>
<protein>
    <submittedName>
        <fullName evidence="4">CG7848</fullName>
    </submittedName>
</protein>
<keyword evidence="5" id="KW-1185">Reference proteome</keyword>
<dbReference type="GO" id="GO:0004473">
    <property type="term" value="F:malate dehydrogenase (decarboxylating) (NADP+) activity"/>
    <property type="evidence" value="ECO:0007669"/>
    <property type="project" value="TreeGrafter"/>
</dbReference>
<evidence type="ECO:0000259" key="2">
    <source>
        <dbReference type="SMART" id="SM00919"/>
    </source>
</evidence>
<name>A0A0M3QV33_DROBS</name>
<dbReference type="GO" id="GO:0051287">
    <property type="term" value="F:NAD binding"/>
    <property type="evidence" value="ECO:0007669"/>
    <property type="project" value="InterPro"/>
</dbReference>
<reference evidence="4 5" key="1">
    <citation type="submission" date="2015-08" db="EMBL/GenBank/DDBJ databases">
        <title>Ancestral chromatin configuration constrains chromatin evolution on differentiating sex chromosomes in Drosophila.</title>
        <authorList>
            <person name="Zhou Q."/>
            <person name="Bachtrog D."/>
        </authorList>
    </citation>
    <scope>NUCLEOTIDE SEQUENCE [LARGE SCALE GENOMIC DNA]</scope>
    <source>
        <tissue evidence="4">Whole larvae</tissue>
    </source>
</reference>
<dbReference type="PIRSF" id="PIRSF000106">
    <property type="entry name" value="ME"/>
    <property type="match status" value="1"/>
</dbReference>
<dbReference type="GO" id="GO:0006108">
    <property type="term" value="P:malate metabolic process"/>
    <property type="evidence" value="ECO:0007669"/>
    <property type="project" value="TreeGrafter"/>
</dbReference>
<dbReference type="Proteomes" id="UP000494163">
    <property type="component" value="Chromosome 2R"/>
</dbReference>
<dbReference type="OrthoDB" id="5365701at2759"/>
<dbReference type="Gene3D" id="3.40.50.720">
    <property type="entry name" value="NAD(P)-binding Rossmann-like Domain"/>
    <property type="match status" value="1"/>
</dbReference>
<dbReference type="InterPro" id="IPR037062">
    <property type="entry name" value="Malic_N_dom_sf"/>
</dbReference>
<accession>A0A0M3QV33</accession>
<dbReference type="SMR" id="A0A0M3QV33"/>
<evidence type="ECO:0000259" key="3">
    <source>
        <dbReference type="SMART" id="SM01274"/>
    </source>
</evidence>
<dbReference type="PRINTS" id="PR00072">
    <property type="entry name" value="MALOXRDTASE"/>
</dbReference>
<dbReference type="InterPro" id="IPR036291">
    <property type="entry name" value="NAD(P)-bd_dom_sf"/>
</dbReference>
<dbReference type="OMA" id="VYPPMRK"/>
<dbReference type="EMBL" id="CP012524">
    <property type="protein sequence ID" value="ALC41683.1"/>
    <property type="molecule type" value="Genomic_DNA"/>
</dbReference>
<dbReference type="AlphaFoldDB" id="A0A0M3QV33"/>
<dbReference type="SMART" id="SM00919">
    <property type="entry name" value="Malic_M"/>
    <property type="match status" value="1"/>
</dbReference>
<feature type="domain" description="Malic enzyme N-terminal" evidence="3">
    <location>
        <begin position="108"/>
        <end position="290"/>
    </location>
</feature>